<dbReference type="GO" id="GO:0004420">
    <property type="term" value="F:hydroxymethylglutaryl-CoA reductase (NADPH) activity"/>
    <property type="evidence" value="ECO:0007669"/>
    <property type="project" value="UniProtKB-EC"/>
</dbReference>
<evidence type="ECO:0000256" key="2">
    <source>
        <dbReference type="ARBA" id="ARBA00012999"/>
    </source>
</evidence>
<keyword evidence="3" id="KW-0256">Endoplasmic reticulum</keyword>
<organism evidence="5 6">
    <name type="scientific">Tetracentron sinense</name>
    <name type="common">Spur-leaf</name>
    <dbReference type="NCBI Taxonomy" id="13715"/>
    <lineage>
        <taxon>Eukaryota</taxon>
        <taxon>Viridiplantae</taxon>
        <taxon>Streptophyta</taxon>
        <taxon>Embryophyta</taxon>
        <taxon>Tracheophyta</taxon>
        <taxon>Spermatophyta</taxon>
        <taxon>Magnoliopsida</taxon>
        <taxon>Trochodendrales</taxon>
        <taxon>Trochodendraceae</taxon>
        <taxon>Tetracentron</taxon>
    </lineage>
</organism>
<dbReference type="InterPro" id="IPR009029">
    <property type="entry name" value="HMG_CoA_Rdtase_sub-bd_dom_sf"/>
</dbReference>
<dbReference type="InterPro" id="IPR023074">
    <property type="entry name" value="HMG_CoA_Rdtase_cat_sf"/>
</dbReference>
<proteinExistence type="predicted"/>
<dbReference type="GO" id="GO:0015936">
    <property type="term" value="P:coenzyme A metabolic process"/>
    <property type="evidence" value="ECO:0007669"/>
    <property type="project" value="InterPro"/>
</dbReference>
<name>A0A834ZIJ3_TETSI</name>
<keyword evidence="6" id="KW-1185">Reference proteome</keyword>
<dbReference type="GO" id="GO:0008299">
    <property type="term" value="P:isoprenoid biosynthetic process"/>
    <property type="evidence" value="ECO:0007669"/>
    <property type="project" value="TreeGrafter"/>
</dbReference>
<dbReference type="Gene3D" id="3.90.770.10">
    <property type="entry name" value="3-hydroxy-3-methylglutaryl-coenzyme A Reductase, Chain A, domain 2"/>
    <property type="match status" value="1"/>
</dbReference>
<dbReference type="InterPro" id="IPR002202">
    <property type="entry name" value="HMG_CoA_Rdtase"/>
</dbReference>
<reference evidence="5 6" key="1">
    <citation type="submission" date="2020-04" db="EMBL/GenBank/DDBJ databases">
        <title>Plant Genome Project.</title>
        <authorList>
            <person name="Zhang R.-G."/>
        </authorList>
    </citation>
    <scope>NUCLEOTIDE SEQUENCE [LARGE SCALE GENOMIC DNA]</scope>
    <source>
        <strain evidence="5">YNK0</strain>
        <tissue evidence="5">Leaf</tissue>
    </source>
</reference>
<feature type="region of interest" description="Disordered" evidence="4">
    <location>
        <begin position="143"/>
        <end position="164"/>
    </location>
</feature>
<dbReference type="InterPro" id="IPR023076">
    <property type="entry name" value="HMG_CoA_Rdtase_CS"/>
</dbReference>
<accession>A0A834ZIJ3</accession>
<evidence type="ECO:0000256" key="3">
    <source>
        <dbReference type="ARBA" id="ARBA00022824"/>
    </source>
</evidence>
<gene>
    <name evidence="5" type="ORF">HHK36_011399</name>
</gene>
<dbReference type="EMBL" id="JABCRI010000007">
    <property type="protein sequence ID" value="KAF8403297.1"/>
    <property type="molecule type" value="Genomic_DNA"/>
</dbReference>
<dbReference type="EC" id="1.1.1.34" evidence="2"/>
<dbReference type="GO" id="GO:0005778">
    <property type="term" value="C:peroxisomal membrane"/>
    <property type="evidence" value="ECO:0007669"/>
    <property type="project" value="TreeGrafter"/>
</dbReference>
<protein>
    <recommendedName>
        <fullName evidence="2">hydroxymethylglutaryl-CoA reductase (NADPH)</fullName>
        <ecNumber evidence="2">1.1.1.34</ecNumber>
    </recommendedName>
</protein>
<dbReference type="PROSITE" id="PS00318">
    <property type="entry name" value="HMG_COA_REDUCTASE_2"/>
    <property type="match status" value="1"/>
</dbReference>
<evidence type="ECO:0000313" key="5">
    <source>
        <dbReference type="EMBL" id="KAF8403297.1"/>
    </source>
</evidence>
<dbReference type="Pfam" id="PF00368">
    <property type="entry name" value="HMG-CoA_red"/>
    <property type="match status" value="1"/>
</dbReference>
<dbReference type="Proteomes" id="UP000655225">
    <property type="component" value="Unassembled WGS sequence"/>
</dbReference>
<evidence type="ECO:0000313" key="6">
    <source>
        <dbReference type="Proteomes" id="UP000655225"/>
    </source>
</evidence>
<evidence type="ECO:0000256" key="1">
    <source>
        <dbReference type="ARBA" id="ARBA00004586"/>
    </source>
</evidence>
<dbReference type="PROSITE" id="PS50065">
    <property type="entry name" value="HMG_COA_REDUCTASE_4"/>
    <property type="match status" value="1"/>
</dbReference>
<dbReference type="AlphaFoldDB" id="A0A834ZIJ3"/>
<dbReference type="OrthoDB" id="310654at2759"/>
<dbReference type="GO" id="GO:0016126">
    <property type="term" value="P:sterol biosynthetic process"/>
    <property type="evidence" value="ECO:0007669"/>
    <property type="project" value="TreeGrafter"/>
</dbReference>
<comment type="caution">
    <text evidence="5">The sequence shown here is derived from an EMBL/GenBank/DDBJ whole genome shotgun (WGS) entry which is preliminary data.</text>
</comment>
<dbReference type="GO" id="GO:0005789">
    <property type="term" value="C:endoplasmic reticulum membrane"/>
    <property type="evidence" value="ECO:0007669"/>
    <property type="project" value="UniProtKB-SubCell"/>
</dbReference>
<comment type="subcellular location">
    <subcellularLocation>
        <location evidence="1">Endoplasmic reticulum membrane</location>
    </subcellularLocation>
</comment>
<dbReference type="PANTHER" id="PTHR10572">
    <property type="entry name" value="3-HYDROXY-3-METHYLGLUTARYL-COENZYME A REDUCTASE"/>
    <property type="match status" value="1"/>
</dbReference>
<dbReference type="SUPFAM" id="SSF56542">
    <property type="entry name" value="Substrate-binding domain of HMG-CoA reductase"/>
    <property type="match status" value="1"/>
</dbReference>
<evidence type="ECO:0000256" key="4">
    <source>
        <dbReference type="SAM" id="MobiDB-lite"/>
    </source>
</evidence>
<sequence>MEMIMKVEILAGLENIVVNVDDFSCKSRVSDSIALEMALSQICAFQQNGLYVFPIRSHAHKYFLKVQKNGAIAHVPQPRPKRKAAHPYPQKEPKYALVPLLASMTYPPLASECSTWEESLLLNPASRDNKEGNNSICGIGNSSRTFLNSERPRQGRQGSTEVAPHFGENGEWRILHISMNKRGYGAVESSHCITLMEAVNDGKDLHVSVTMTSIEVGTVGGGTHLQLASQSACLNLLGVKGASKEAPGSNSRLLTTIIIVFSLVTNPGLFSLERTTKLQNLHPD</sequence>
<dbReference type="PANTHER" id="PTHR10572:SF24">
    <property type="entry name" value="3-HYDROXY-3-METHYLGLUTARYL-COENZYME A REDUCTASE"/>
    <property type="match status" value="1"/>
</dbReference>